<dbReference type="Pfam" id="PF13464">
    <property type="entry name" value="RodZ_C"/>
    <property type="match status" value="1"/>
</dbReference>
<organism evidence="5 7">
    <name type="scientific">Turicibacter bilis</name>
    <dbReference type="NCBI Taxonomy" id="2735723"/>
    <lineage>
        <taxon>Bacteria</taxon>
        <taxon>Bacillati</taxon>
        <taxon>Bacillota</taxon>
        <taxon>Erysipelotrichia</taxon>
        <taxon>Erysipelotrichales</taxon>
        <taxon>Turicibacteraceae</taxon>
        <taxon>Turicibacter</taxon>
    </lineage>
</organism>
<evidence type="ECO:0000313" key="7">
    <source>
        <dbReference type="Proteomes" id="UP001058072"/>
    </source>
</evidence>
<dbReference type="Proteomes" id="UP001058072">
    <property type="component" value="Chromosome"/>
</dbReference>
<dbReference type="GO" id="GO:0003677">
    <property type="term" value="F:DNA binding"/>
    <property type="evidence" value="ECO:0007669"/>
    <property type="project" value="InterPro"/>
</dbReference>
<proteinExistence type="predicted"/>
<gene>
    <name evidence="4" type="ORF">J0J69_12860</name>
    <name evidence="5" type="ORF">J0J70_01085</name>
</gene>
<dbReference type="Gene3D" id="1.10.260.40">
    <property type="entry name" value="lambda repressor-like DNA-binding domains"/>
    <property type="match status" value="1"/>
</dbReference>
<keyword evidence="2" id="KW-0472">Membrane</keyword>
<accession>A0A9Q9FGT5</accession>
<dbReference type="Proteomes" id="UP001058016">
    <property type="component" value="Chromosome"/>
</dbReference>
<evidence type="ECO:0000256" key="2">
    <source>
        <dbReference type="SAM" id="Phobius"/>
    </source>
</evidence>
<dbReference type="InterPro" id="IPR010982">
    <property type="entry name" value="Lambda_DNA-bd_dom_sf"/>
</dbReference>
<keyword evidence="6" id="KW-1185">Reference proteome</keyword>
<feature type="domain" description="HTH cro/C1-type" evidence="3">
    <location>
        <begin position="16"/>
        <end position="48"/>
    </location>
</feature>
<dbReference type="EMBL" id="CP071249">
    <property type="protein sequence ID" value="UUF05903.1"/>
    <property type="molecule type" value="Genomic_DNA"/>
</dbReference>
<feature type="transmembrane region" description="Helical" evidence="2">
    <location>
        <begin position="104"/>
        <end position="125"/>
    </location>
</feature>
<dbReference type="EMBL" id="CP071250">
    <property type="protein sequence ID" value="UUF08650.1"/>
    <property type="molecule type" value="Genomic_DNA"/>
</dbReference>
<sequence>MDFSNKENNQQLADYLREQRQNRHLNLEDVADKIGVPIQHLKNIENGNFDRFDTFYLKMYIKKYATYLSLNVEELYQQFYGTQIQKEVEVKIHKQKVQKRNRNLGRVAGLVCAVLVIALGVFYVVDVVKNATPKADNNIVINNPNSSEMVEKDEETPETLEETPTQVPEEKPQQPVTTVSMVSQQSKEVIFDIVTDQTEADLKLDFTAPCWLSLNLGDQSLIPGETYQAGGVFEQKIAGDQFGTLEFNVGDATAVKISVNNQVIDFEPSTPHQYIKINIKTE</sequence>
<dbReference type="InterPro" id="IPR050400">
    <property type="entry name" value="Bact_Cytoskel_RodZ"/>
</dbReference>
<dbReference type="InterPro" id="IPR001387">
    <property type="entry name" value="Cro/C1-type_HTH"/>
</dbReference>
<dbReference type="Pfam" id="PF13413">
    <property type="entry name" value="HTH_25"/>
    <property type="match status" value="1"/>
</dbReference>
<reference evidence="5 6" key="1">
    <citation type="submission" date="2021-03" db="EMBL/GenBank/DDBJ databases">
        <title>Comparative Genomics and Metabolomics in the genus Turicibacter.</title>
        <authorList>
            <person name="Maki J."/>
            <person name="Looft T."/>
        </authorList>
    </citation>
    <scope>NUCLEOTIDE SEQUENCE</scope>
    <source>
        <strain evidence="5">ISU324</strain>
        <strain evidence="4 6">MMM721</strain>
    </source>
</reference>
<dbReference type="SMART" id="SM00530">
    <property type="entry name" value="HTH_XRE"/>
    <property type="match status" value="1"/>
</dbReference>
<dbReference type="InterPro" id="IPR025194">
    <property type="entry name" value="RodZ-like_C"/>
</dbReference>
<keyword evidence="2" id="KW-0812">Transmembrane</keyword>
<name>A0A9Q9FGT5_9FIRM</name>
<dbReference type="PANTHER" id="PTHR34475:SF1">
    <property type="entry name" value="CYTOSKELETON PROTEIN RODZ"/>
    <property type="match status" value="1"/>
</dbReference>
<dbReference type="SUPFAM" id="SSF47413">
    <property type="entry name" value="lambda repressor-like DNA-binding domains"/>
    <property type="match status" value="1"/>
</dbReference>
<protein>
    <submittedName>
        <fullName evidence="5">Helix-turn-helix domain-containing protein</fullName>
    </submittedName>
</protein>
<dbReference type="CDD" id="cd00093">
    <property type="entry name" value="HTH_XRE"/>
    <property type="match status" value="1"/>
</dbReference>
<evidence type="ECO:0000256" key="1">
    <source>
        <dbReference type="SAM" id="MobiDB-lite"/>
    </source>
</evidence>
<evidence type="ECO:0000313" key="5">
    <source>
        <dbReference type="EMBL" id="UUF08650.1"/>
    </source>
</evidence>
<evidence type="ECO:0000313" key="4">
    <source>
        <dbReference type="EMBL" id="UUF05903.1"/>
    </source>
</evidence>
<dbReference type="PANTHER" id="PTHR34475">
    <property type="match status" value="1"/>
</dbReference>
<dbReference type="RefSeq" id="WP_068759486.1">
    <property type="nucleotide sequence ID" value="NZ_CP071249.1"/>
</dbReference>
<feature type="region of interest" description="Disordered" evidence="1">
    <location>
        <begin position="140"/>
        <end position="174"/>
    </location>
</feature>
<keyword evidence="2" id="KW-1133">Transmembrane helix</keyword>
<evidence type="ECO:0000313" key="6">
    <source>
        <dbReference type="Proteomes" id="UP001058016"/>
    </source>
</evidence>
<evidence type="ECO:0000259" key="3">
    <source>
        <dbReference type="PROSITE" id="PS50943"/>
    </source>
</evidence>
<feature type="compositionally biased region" description="Acidic residues" evidence="1">
    <location>
        <begin position="151"/>
        <end position="161"/>
    </location>
</feature>
<dbReference type="AlphaFoldDB" id="A0A9Q9FGT5"/>
<dbReference type="PROSITE" id="PS50943">
    <property type="entry name" value="HTH_CROC1"/>
    <property type="match status" value="1"/>
</dbReference>